<dbReference type="Proteomes" id="UP001156102">
    <property type="component" value="Unassembled WGS sequence"/>
</dbReference>
<dbReference type="EC" id="3.6.5.-" evidence="2"/>
<dbReference type="SUPFAM" id="SSF52540">
    <property type="entry name" value="P-loop containing nucleoside triphosphate hydrolases"/>
    <property type="match status" value="1"/>
</dbReference>
<dbReference type="RefSeq" id="WP_254756285.1">
    <property type="nucleotide sequence ID" value="NZ_JANCLT010000001.1"/>
</dbReference>
<dbReference type="PANTHER" id="PTHR23408:SF3">
    <property type="entry name" value="METHYLMALONIC ACIDURIA TYPE A PROTEIN, MITOCHONDRIAL"/>
    <property type="match status" value="1"/>
</dbReference>
<evidence type="ECO:0000313" key="3">
    <source>
        <dbReference type="Proteomes" id="UP001156102"/>
    </source>
</evidence>
<dbReference type="Gene3D" id="1.20.5.170">
    <property type="match status" value="1"/>
</dbReference>
<name>A0AA41X4H2_9BACI</name>
<reference evidence="2" key="1">
    <citation type="submission" date="2022-07" db="EMBL/GenBank/DDBJ databases">
        <authorList>
            <person name="Li W.-J."/>
            <person name="Deng Q.-Q."/>
        </authorList>
    </citation>
    <scope>NUCLEOTIDE SEQUENCE</scope>
    <source>
        <strain evidence="2">SYSU M60031</strain>
    </source>
</reference>
<dbReference type="Pfam" id="PF03308">
    <property type="entry name" value="MeaB"/>
    <property type="match status" value="1"/>
</dbReference>
<dbReference type="Gene3D" id="1.10.287.130">
    <property type="match status" value="1"/>
</dbReference>
<dbReference type="GO" id="GO:0005737">
    <property type="term" value="C:cytoplasm"/>
    <property type="evidence" value="ECO:0007669"/>
    <property type="project" value="TreeGrafter"/>
</dbReference>
<dbReference type="GO" id="GO:0005525">
    <property type="term" value="F:GTP binding"/>
    <property type="evidence" value="ECO:0007669"/>
    <property type="project" value="InterPro"/>
</dbReference>
<gene>
    <name evidence="2" type="primary">meaB</name>
    <name evidence="2" type="ORF">NK662_00545</name>
</gene>
<dbReference type="CDD" id="cd03114">
    <property type="entry name" value="MMAA-like"/>
    <property type="match status" value="1"/>
</dbReference>
<dbReference type="InterPro" id="IPR005129">
    <property type="entry name" value="GTPase_ArgK"/>
</dbReference>
<evidence type="ECO:0000256" key="1">
    <source>
        <dbReference type="ARBA" id="ARBA00009625"/>
    </source>
</evidence>
<proteinExistence type="inferred from homology"/>
<accession>A0AA41X4H2</accession>
<comment type="caution">
    <text evidence="2">The sequence shown here is derived from an EMBL/GenBank/DDBJ whole genome shotgun (WGS) entry which is preliminary data.</text>
</comment>
<protein>
    <submittedName>
        <fullName evidence="2">Methylmalonyl Co-A mutase-associated GTPase MeaB</fullName>
        <ecNumber evidence="2">3.6.5.-</ecNumber>
    </submittedName>
</protein>
<sequence length="368" mass="40707">MADKKPEWVPEEDNDAFATTVMKGAVQPPPPSRQLRRRTLSIEEMERGVRENNRTVLGQAITLVESNAWKHQEKAQELIQRLLPHTGTSIRIGITGVPGAGKSTFIEAFGTMLCEMGHRVAVLAVDPSSTLTGGSILGDKTRMEQLIQQPNAFVRPSPSGGALGGVNRRTRETMLLCEAAGYDVILVETVGVGQSEGMVRDMVDFFLLLSLTGAGDELQGMKRGILELADAILINKADGENKLRALQTVSLYGQMSHLFQPATDGWDVYVGICSALYKEGLREFWNIIRQFSELTRASGAFGKRRNAQKRDWLYASIREQLELRFFSNPLMKEQLPLVEQNVAAGHQTVTSAVMRLMKQYEAGKVQDS</sequence>
<dbReference type="AlphaFoldDB" id="A0AA41X4H2"/>
<evidence type="ECO:0000313" key="2">
    <source>
        <dbReference type="EMBL" id="MCP8967023.1"/>
    </source>
</evidence>
<dbReference type="NCBIfam" id="TIGR00750">
    <property type="entry name" value="lao"/>
    <property type="match status" value="1"/>
</dbReference>
<comment type="similarity">
    <text evidence="1">Belongs to the SIMIBI class G3E GTPase family. ArgK/MeaB subfamily.</text>
</comment>
<dbReference type="NCBIfam" id="NF006958">
    <property type="entry name" value="PRK09435.1"/>
    <property type="match status" value="1"/>
</dbReference>
<dbReference type="Gene3D" id="3.40.50.300">
    <property type="entry name" value="P-loop containing nucleotide triphosphate hydrolases"/>
    <property type="match status" value="1"/>
</dbReference>
<keyword evidence="2" id="KW-0378">Hydrolase</keyword>
<dbReference type="InterPro" id="IPR027417">
    <property type="entry name" value="P-loop_NTPase"/>
</dbReference>
<organism evidence="2 3">
    <name type="scientific">Ectobacillus ponti</name>
    <dbReference type="NCBI Taxonomy" id="2961894"/>
    <lineage>
        <taxon>Bacteria</taxon>
        <taxon>Bacillati</taxon>
        <taxon>Bacillota</taxon>
        <taxon>Bacilli</taxon>
        <taxon>Bacillales</taxon>
        <taxon>Bacillaceae</taxon>
        <taxon>Ectobacillus</taxon>
    </lineage>
</organism>
<dbReference type="PANTHER" id="PTHR23408">
    <property type="entry name" value="METHYLMALONYL-COA MUTASE"/>
    <property type="match status" value="1"/>
</dbReference>
<dbReference type="GO" id="GO:0003924">
    <property type="term" value="F:GTPase activity"/>
    <property type="evidence" value="ECO:0007669"/>
    <property type="project" value="InterPro"/>
</dbReference>
<keyword evidence="3" id="KW-1185">Reference proteome</keyword>
<dbReference type="EMBL" id="JANCLT010000001">
    <property type="protein sequence ID" value="MCP8967023.1"/>
    <property type="molecule type" value="Genomic_DNA"/>
</dbReference>